<sequence length="148" mass="15296">MRGLPVLVTGARGGVRRLGTVEALTFDVVAGAVTHVRVRRGRLRGGSVLPWSAVQAVGPEGIRVRLPDGPVAAPEHRELIGRPVLTDAGRARGTVLDAAFDPATGRLEVVRTTCGALPAGRLRGLGDHALVVRSGPGRPPVPPPAPRG</sequence>
<reference evidence="2" key="1">
    <citation type="submission" date="2020-01" db="EMBL/GenBank/DDBJ databases">
        <title>Insect and environment-associated Actinomycetes.</title>
        <authorList>
            <person name="Currrie C."/>
            <person name="Chevrette M."/>
            <person name="Carlson C."/>
            <person name="Stubbendieck R."/>
            <person name="Wendt-Pienkowski E."/>
        </authorList>
    </citation>
    <scope>NUCLEOTIDE SEQUENCE</scope>
    <source>
        <strain evidence="2">SID14436</strain>
    </source>
</reference>
<dbReference type="AlphaFoldDB" id="A0A6G3QT42"/>
<evidence type="ECO:0000313" key="2">
    <source>
        <dbReference type="EMBL" id="NEA86502.1"/>
    </source>
</evidence>
<proteinExistence type="predicted"/>
<dbReference type="InterPro" id="IPR027275">
    <property type="entry name" value="PRC-brl_dom"/>
</dbReference>
<dbReference type="SUPFAM" id="SSF50346">
    <property type="entry name" value="PRC-barrel domain"/>
    <property type="match status" value="1"/>
</dbReference>
<name>A0A6G3QT42_9ACTN</name>
<dbReference type="EMBL" id="JAAGMD010000293">
    <property type="protein sequence ID" value="NEA86502.1"/>
    <property type="molecule type" value="Genomic_DNA"/>
</dbReference>
<organism evidence="2">
    <name type="scientific">Streptomyces sp. SID14436</name>
    <dbReference type="NCBI Taxonomy" id="2706070"/>
    <lineage>
        <taxon>Bacteria</taxon>
        <taxon>Bacillati</taxon>
        <taxon>Actinomycetota</taxon>
        <taxon>Actinomycetes</taxon>
        <taxon>Kitasatosporales</taxon>
        <taxon>Streptomycetaceae</taxon>
        <taxon>Streptomyces</taxon>
    </lineage>
</organism>
<dbReference type="Pfam" id="PF05239">
    <property type="entry name" value="PRC"/>
    <property type="match status" value="1"/>
</dbReference>
<dbReference type="Gene3D" id="2.30.30.240">
    <property type="entry name" value="PRC-barrel domain"/>
    <property type="match status" value="1"/>
</dbReference>
<dbReference type="InterPro" id="IPR011033">
    <property type="entry name" value="PRC_barrel-like_sf"/>
</dbReference>
<comment type="caution">
    <text evidence="2">The sequence shown here is derived from an EMBL/GenBank/DDBJ whole genome shotgun (WGS) entry which is preliminary data.</text>
</comment>
<feature type="domain" description="PRC-barrel" evidence="1">
    <location>
        <begin position="77"/>
        <end position="115"/>
    </location>
</feature>
<accession>A0A6G3QT42</accession>
<evidence type="ECO:0000259" key="1">
    <source>
        <dbReference type="Pfam" id="PF05239"/>
    </source>
</evidence>
<gene>
    <name evidence="2" type="ORF">G3I53_10715</name>
</gene>
<protein>
    <submittedName>
        <fullName evidence="2">PRC-barrel domain containing protein</fullName>
    </submittedName>
</protein>